<evidence type="ECO:0000256" key="5">
    <source>
        <dbReference type="ARBA" id="ARBA00022692"/>
    </source>
</evidence>
<proteinExistence type="predicted"/>
<feature type="transmembrane region" description="Helical" evidence="10">
    <location>
        <begin position="7"/>
        <end position="24"/>
    </location>
</feature>
<feature type="transmembrane region" description="Helical" evidence="10">
    <location>
        <begin position="185"/>
        <end position="204"/>
    </location>
</feature>
<evidence type="ECO:0000256" key="2">
    <source>
        <dbReference type="ARBA" id="ARBA00004370"/>
    </source>
</evidence>
<dbReference type="SUPFAM" id="SSF47384">
    <property type="entry name" value="Homodimeric domain of signal transducing histidine kinase"/>
    <property type="match status" value="1"/>
</dbReference>
<dbReference type="AlphaFoldDB" id="A0A7Y0LEW9"/>
<protein>
    <recommendedName>
        <fullName evidence="3">histidine kinase</fullName>
        <ecNumber evidence="3">2.7.13.3</ecNumber>
    </recommendedName>
</protein>
<dbReference type="InterPro" id="IPR042240">
    <property type="entry name" value="CHASE_sf"/>
</dbReference>
<dbReference type="InterPro" id="IPR011006">
    <property type="entry name" value="CheY-like_superfamily"/>
</dbReference>
<dbReference type="Gene3D" id="3.40.50.2300">
    <property type="match status" value="1"/>
</dbReference>
<feature type="transmembrane region" description="Helical" evidence="10">
    <location>
        <begin position="486"/>
        <end position="509"/>
    </location>
</feature>
<evidence type="ECO:0000256" key="8">
    <source>
        <dbReference type="ARBA" id="ARBA00023136"/>
    </source>
</evidence>
<dbReference type="InterPro" id="IPR003661">
    <property type="entry name" value="HisK_dim/P_dom"/>
</dbReference>
<evidence type="ECO:0000256" key="10">
    <source>
        <dbReference type="SAM" id="Phobius"/>
    </source>
</evidence>
<evidence type="ECO:0000259" key="13">
    <source>
        <dbReference type="PROSITE" id="PS50839"/>
    </source>
</evidence>
<dbReference type="EMBL" id="JABBXH010000005">
    <property type="protein sequence ID" value="NMP33008.1"/>
    <property type="molecule type" value="Genomic_DNA"/>
</dbReference>
<dbReference type="GO" id="GO:0000155">
    <property type="term" value="F:phosphorelay sensor kinase activity"/>
    <property type="evidence" value="ECO:0007669"/>
    <property type="project" value="InterPro"/>
</dbReference>
<dbReference type="SMART" id="SM00448">
    <property type="entry name" value="REC"/>
    <property type="match status" value="1"/>
</dbReference>
<dbReference type="PROSITE" id="PS50110">
    <property type="entry name" value="RESPONSE_REGULATORY"/>
    <property type="match status" value="1"/>
</dbReference>
<keyword evidence="15" id="KW-1185">Reference proteome</keyword>
<feature type="transmembrane region" description="Helical" evidence="10">
    <location>
        <begin position="54"/>
        <end position="73"/>
    </location>
</feature>
<dbReference type="InterPro" id="IPR005467">
    <property type="entry name" value="His_kinase_dom"/>
</dbReference>
<gene>
    <name evidence="14" type="ORF">HII17_15725</name>
</gene>
<evidence type="ECO:0000313" key="14">
    <source>
        <dbReference type="EMBL" id="NMP33008.1"/>
    </source>
</evidence>
<dbReference type="Proteomes" id="UP000568664">
    <property type="component" value="Unassembled WGS sequence"/>
</dbReference>
<dbReference type="PROSITE" id="PS50839">
    <property type="entry name" value="CHASE"/>
    <property type="match status" value="1"/>
</dbReference>
<keyword evidence="4" id="KW-0597">Phosphoprotein</keyword>
<dbReference type="PANTHER" id="PTHR45339">
    <property type="entry name" value="HYBRID SIGNAL TRANSDUCTION HISTIDINE KINASE J"/>
    <property type="match status" value="1"/>
</dbReference>
<feature type="transmembrane region" description="Helical" evidence="10">
    <location>
        <begin position="117"/>
        <end position="140"/>
    </location>
</feature>
<evidence type="ECO:0000256" key="6">
    <source>
        <dbReference type="ARBA" id="ARBA00022989"/>
    </source>
</evidence>
<dbReference type="Gene3D" id="3.30.565.10">
    <property type="entry name" value="Histidine kinase-like ATPase, C-terminal domain"/>
    <property type="match status" value="1"/>
</dbReference>
<dbReference type="InterPro" id="IPR006189">
    <property type="entry name" value="CHASE_dom"/>
</dbReference>
<dbReference type="Gene3D" id="1.10.287.130">
    <property type="match status" value="1"/>
</dbReference>
<dbReference type="InterPro" id="IPR001789">
    <property type="entry name" value="Sig_transdc_resp-reg_receiver"/>
</dbReference>
<name>A0A7Y0LEW9_9GAMM</name>
<keyword evidence="6 10" id="KW-1133">Transmembrane helix</keyword>
<evidence type="ECO:0000256" key="1">
    <source>
        <dbReference type="ARBA" id="ARBA00000085"/>
    </source>
</evidence>
<feature type="domain" description="CHASE" evidence="13">
    <location>
        <begin position="248"/>
        <end position="421"/>
    </location>
</feature>
<dbReference type="RefSeq" id="WP_169076326.1">
    <property type="nucleotide sequence ID" value="NZ_JABBXH010000005.1"/>
</dbReference>
<dbReference type="CDD" id="cd00082">
    <property type="entry name" value="HisKA"/>
    <property type="match status" value="1"/>
</dbReference>
<dbReference type="Pfam" id="PF00512">
    <property type="entry name" value="HisKA"/>
    <property type="match status" value="1"/>
</dbReference>
<dbReference type="InterPro" id="IPR036890">
    <property type="entry name" value="HATPase_C_sf"/>
</dbReference>
<keyword evidence="8 10" id="KW-0472">Membrane</keyword>
<dbReference type="Pfam" id="PF03924">
    <property type="entry name" value="CHASE"/>
    <property type="match status" value="1"/>
</dbReference>
<feature type="transmembrane region" description="Helical" evidence="10">
    <location>
        <begin position="152"/>
        <end position="173"/>
    </location>
</feature>
<evidence type="ECO:0000256" key="7">
    <source>
        <dbReference type="ARBA" id="ARBA00023012"/>
    </source>
</evidence>
<keyword evidence="7" id="KW-0902">Two-component regulatory system</keyword>
<dbReference type="SUPFAM" id="SSF52172">
    <property type="entry name" value="CheY-like"/>
    <property type="match status" value="1"/>
</dbReference>
<dbReference type="EC" id="2.7.13.3" evidence="3"/>
<feature type="transmembrane region" description="Helical" evidence="10">
    <location>
        <begin position="79"/>
        <end position="97"/>
    </location>
</feature>
<evidence type="ECO:0000259" key="11">
    <source>
        <dbReference type="PROSITE" id="PS50109"/>
    </source>
</evidence>
<accession>A0A7Y0LEW9</accession>
<comment type="catalytic activity">
    <reaction evidence="1">
        <text>ATP + protein L-histidine = ADP + protein N-phospho-L-histidine.</text>
        <dbReference type="EC" id="2.7.13.3"/>
    </reaction>
</comment>
<evidence type="ECO:0000256" key="4">
    <source>
        <dbReference type="ARBA" id="ARBA00022553"/>
    </source>
</evidence>
<dbReference type="Gene3D" id="3.30.450.350">
    <property type="entry name" value="CHASE domain"/>
    <property type="match status" value="1"/>
</dbReference>
<evidence type="ECO:0000313" key="15">
    <source>
        <dbReference type="Proteomes" id="UP000568664"/>
    </source>
</evidence>
<keyword evidence="5 10" id="KW-0812">Transmembrane</keyword>
<feature type="domain" description="Histidine kinase" evidence="11">
    <location>
        <begin position="547"/>
        <end position="764"/>
    </location>
</feature>
<dbReference type="PROSITE" id="PS50109">
    <property type="entry name" value="HIS_KIN"/>
    <property type="match status" value="1"/>
</dbReference>
<sequence length="900" mass="100384">MIKATDMFTSLVSFVIVITVVNFSLSPFSLLNFFGAIAGASSALVVLKGPRMLLSILLNLLGIHLVAAYYFNVVFNAEYVAIGLLAIMLQSVWTAQLTSDEMKDVGWLSSREKLSRFLIKLGPLSGLVSASAVIILILISNQKVGVGYLYTFVLNWSLSQLVAIFLLPTLLFIGDIPKVSRNKRAQVVIASVLAAIALSILFRVSQNDYQHKRIDDFSLAVNQLTNEIDDEISGISQSINALHAYFDASEYVSRAEFEQFASQIYPEHSSVIAFAWVPVIQKNQKVSFEDWARIDNSESFNIKQLGVGPYTPSKEEQISFHAPIYYAYPTIENQQAIGLDLVTDRARYMAMFNAAKKNQTVSSPPIPLIDQAVTSPGMVIFTPIFNASSLNPFGGIALGGNDNLDGFVIAVIQLKEVIDELIKSPVANKVTINVQDVTNPEPFYLYGVPAPTGEHLIHTIERFEFSRFWRITISERTSWVAQPRNWLNWGVLIGCTLGGILYQLLILLMTAYSSELNQKVSDKTKELILQKEDSEKQNKAKSQFLINLSNELKTPISALSGLLIQLNESAKNDKYSGLIEKINSVSSNLKQSIDTLSDLSEIESGKLEFQQHGFDFHLFLQQLETMLNVSTDLLLVNVRFQFDESVPHYVTGDKLRIQQLIVALVHNGALIFNNNKLSLTVNAHRHQRGTVTIFLVITPDKEELDAKTIPNMVVEQEFDNLTTSMTMAKEICQRLGGAINLAPIAETGDYMLSASFKLKLDDSAQQLTYPLDNSLVELSDKHVVIISDDETSNDIISRYFSKFGCELYVYEVINEKVLNEITLHQCDLIFIACFSANENGFWLIDKIKSINEISQVPIVGVAPQFMSAEQLNIIQSGLDFYISKPIKLSALTQIVHQYLS</sequence>
<evidence type="ECO:0000256" key="3">
    <source>
        <dbReference type="ARBA" id="ARBA00012438"/>
    </source>
</evidence>
<reference evidence="14 15" key="1">
    <citation type="submission" date="2020-04" db="EMBL/GenBank/DDBJ databases">
        <title>Thalassotalea sp. M1531, isolated from the surface of marine red alga.</title>
        <authorList>
            <person name="Pang L."/>
            <person name="Lu D.-C."/>
        </authorList>
    </citation>
    <scope>NUCLEOTIDE SEQUENCE [LARGE SCALE GENOMIC DNA]</scope>
    <source>
        <strain evidence="14 15">M1531</strain>
    </source>
</reference>
<feature type="domain" description="Response regulatory" evidence="12">
    <location>
        <begin position="782"/>
        <end position="899"/>
    </location>
</feature>
<evidence type="ECO:0000256" key="9">
    <source>
        <dbReference type="PROSITE-ProRule" id="PRU00169"/>
    </source>
</evidence>
<comment type="caution">
    <text evidence="9">Lacks conserved residue(s) required for the propagation of feature annotation.</text>
</comment>
<dbReference type="GO" id="GO:0016020">
    <property type="term" value="C:membrane"/>
    <property type="evidence" value="ECO:0007669"/>
    <property type="project" value="UniProtKB-SubCell"/>
</dbReference>
<comment type="caution">
    <text evidence="14">The sequence shown here is derived from an EMBL/GenBank/DDBJ whole genome shotgun (WGS) entry which is preliminary data.</text>
</comment>
<organism evidence="14 15">
    <name type="scientific">Thalassotalea algicola</name>
    <dbReference type="NCBI Taxonomy" id="2716224"/>
    <lineage>
        <taxon>Bacteria</taxon>
        <taxon>Pseudomonadati</taxon>
        <taxon>Pseudomonadota</taxon>
        <taxon>Gammaproteobacteria</taxon>
        <taxon>Alteromonadales</taxon>
        <taxon>Colwelliaceae</taxon>
        <taxon>Thalassotalea</taxon>
    </lineage>
</organism>
<evidence type="ECO:0000259" key="12">
    <source>
        <dbReference type="PROSITE" id="PS50110"/>
    </source>
</evidence>
<dbReference type="InterPro" id="IPR036097">
    <property type="entry name" value="HisK_dim/P_sf"/>
</dbReference>
<dbReference type="SMART" id="SM00388">
    <property type="entry name" value="HisKA"/>
    <property type="match status" value="1"/>
</dbReference>
<comment type="subcellular location">
    <subcellularLocation>
        <location evidence="2">Membrane</location>
    </subcellularLocation>
</comment>
<dbReference type="PANTHER" id="PTHR45339:SF1">
    <property type="entry name" value="HYBRID SIGNAL TRANSDUCTION HISTIDINE KINASE J"/>
    <property type="match status" value="1"/>
</dbReference>
<dbReference type="SMART" id="SM01079">
    <property type="entry name" value="CHASE"/>
    <property type="match status" value="1"/>
</dbReference>